<evidence type="ECO:0000256" key="10">
    <source>
        <dbReference type="SAM" id="Phobius"/>
    </source>
</evidence>
<feature type="domain" description="POTRA" evidence="11">
    <location>
        <begin position="84"/>
        <end position="152"/>
    </location>
</feature>
<evidence type="ECO:0000256" key="4">
    <source>
        <dbReference type="ARBA" id="ARBA00022618"/>
    </source>
</evidence>
<evidence type="ECO:0000313" key="12">
    <source>
        <dbReference type="EMBL" id="CUS44321.1"/>
    </source>
</evidence>
<dbReference type="InterPro" id="IPR045335">
    <property type="entry name" value="FtsQ_C_sf"/>
</dbReference>
<evidence type="ECO:0000259" key="11">
    <source>
        <dbReference type="PROSITE" id="PS51779"/>
    </source>
</evidence>
<evidence type="ECO:0000256" key="6">
    <source>
        <dbReference type="ARBA" id="ARBA00022989"/>
    </source>
</evidence>
<dbReference type="AlphaFoldDB" id="A0A160TIU6"/>
<keyword evidence="3" id="KW-0997">Cell inner membrane</keyword>
<keyword evidence="5 10" id="KW-0812">Transmembrane</keyword>
<evidence type="ECO:0000256" key="8">
    <source>
        <dbReference type="ARBA" id="ARBA00023306"/>
    </source>
</evidence>
<feature type="transmembrane region" description="Helical" evidence="10">
    <location>
        <begin position="45"/>
        <end position="67"/>
    </location>
</feature>
<keyword evidence="6 10" id="KW-1133">Transmembrane helix</keyword>
<dbReference type="PROSITE" id="PS51779">
    <property type="entry name" value="POTRA"/>
    <property type="match status" value="1"/>
</dbReference>
<proteinExistence type="inferred from homology"/>
<dbReference type="Pfam" id="PF03799">
    <property type="entry name" value="FtsQ_DivIB_C"/>
    <property type="match status" value="1"/>
</dbReference>
<gene>
    <name evidence="12" type="ORF">MGWOODY_Smn3778</name>
</gene>
<dbReference type="PANTHER" id="PTHR35851:SF1">
    <property type="entry name" value="CELL DIVISION PROTEIN FTSQ"/>
    <property type="match status" value="1"/>
</dbReference>
<evidence type="ECO:0000256" key="7">
    <source>
        <dbReference type="ARBA" id="ARBA00023136"/>
    </source>
</evidence>
<keyword evidence="2" id="KW-1003">Cell membrane</keyword>
<dbReference type="HAMAP" id="MF_00911">
    <property type="entry name" value="FtsQ_subfam"/>
    <property type="match status" value="1"/>
</dbReference>
<evidence type="ECO:0000256" key="3">
    <source>
        <dbReference type="ARBA" id="ARBA00022519"/>
    </source>
</evidence>
<dbReference type="EMBL" id="CZQE01000134">
    <property type="protein sequence ID" value="CUS44321.1"/>
    <property type="molecule type" value="Genomic_DNA"/>
</dbReference>
<dbReference type="InterPro" id="IPR013685">
    <property type="entry name" value="POTRA_FtsQ_type"/>
</dbReference>
<evidence type="ECO:0000256" key="9">
    <source>
        <dbReference type="SAM" id="MobiDB-lite"/>
    </source>
</evidence>
<reference evidence="12" key="1">
    <citation type="submission" date="2015-10" db="EMBL/GenBank/DDBJ databases">
        <authorList>
            <person name="Gilbert D.G."/>
        </authorList>
    </citation>
    <scope>NUCLEOTIDE SEQUENCE</scope>
</reference>
<dbReference type="GO" id="GO:0090529">
    <property type="term" value="P:cell septum assembly"/>
    <property type="evidence" value="ECO:0007669"/>
    <property type="project" value="InterPro"/>
</dbReference>
<organism evidence="12">
    <name type="scientific">hydrothermal vent metagenome</name>
    <dbReference type="NCBI Taxonomy" id="652676"/>
    <lineage>
        <taxon>unclassified sequences</taxon>
        <taxon>metagenomes</taxon>
        <taxon>ecological metagenomes</taxon>
    </lineage>
</organism>
<dbReference type="Gene3D" id="3.40.50.11690">
    <property type="entry name" value="Cell division protein FtsQ/DivIB"/>
    <property type="match status" value="1"/>
</dbReference>
<accession>A0A160TIU6</accession>
<dbReference type="InterPro" id="IPR005548">
    <property type="entry name" value="Cell_div_FtsQ/DivIB_C"/>
</dbReference>
<name>A0A160TIU6_9ZZZZ</name>
<dbReference type="PANTHER" id="PTHR35851">
    <property type="entry name" value="CELL DIVISION PROTEIN FTSQ"/>
    <property type="match status" value="1"/>
</dbReference>
<feature type="region of interest" description="Disordered" evidence="9">
    <location>
        <begin position="1"/>
        <end position="22"/>
    </location>
</feature>
<keyword evidence="4 12" id="KW-0132">Cell division</keyword>
<dbReference type="InterPro" id="IPR034746">
    <property type="entry name" value="POTRA"/>
</dbReference>
<evidence type="ECO:0000256" key="1">
    <source>
        <dbReference type="ARBA" id="ARBA00004370"/>
    </source>
</evidence>
<dbReference type="Gene3D" id="3.10.20.310">
    <property type="entry name" value="membrane protein fhac"/>
    <property type="match status" value="1"/>
</dbReference>
<comment type="subcellular location">
    <subcellularLocation>
        <location evidence="1">Membrane</location>
    </subcellularLocation>
</comment>
<evidence type="ECO:0000256" key="5">
    <source>
        <dbReference type="ARBA" id="ARBA00022692"/>
    </source>
</evidence>
<dbReference type="GO" id="GO:0016020">
    <property type="term" value="C:membrane"/>
    <property type="evidence" value="ECO:0007669"/>
    <property type="project" value="UniProtKB-SubCell"/>
</dbReference>
<keyword evidence="8" id="KW-0131">Cell cycle</keyword>
<dbReference type="Pfam" id="PF08478">
    <property type="entry name" value="POTRA_1"/>
    <property type="match status" value="1"/>
</dbReference>
<keyword evidence="7 10" id="KW-0472">Membrane</keyword>
<protein>
    <submittedName>
        <fullName evidence="12">Cell division protein FtsQ</fullName>
    </submittedName>
</protein>
<dbReference type="InterPro" id="IPR026579">
    <property type="entry name" value="FtsQ"/>
</dbReference>
<evidence type="ECO:0000256" key="2">
    <source>
        <dbReference type="ARBA" id="ARBA00022475"/>
    </source>
</evidence>
<sequence>MSRTIKRGSPPRRQIQTKRRQQPKASIVDRAIEVLPISHDTVRRIATWSIVGAVGAVAIATATWFGVPGALGVAIAEGVGRAGLRVEQVEVTGLSRMDRMTVYAVALDQKSRAMPLVNLEDVRQKLLSYGWIADAHVSRRLPDTLLVHIVERKPTAVWQDRGKLSLIAENGVWLEPVKAEAMPDLPLVIGPGANEQEAAYQKLLDAAPALRPVVKAATWVGNRRWNLLFESGETLALPEGDSDAAKALVKFAQLDGVRPLLGKGWIRFDMRDPSKLVARKPGQVVNRAIADPEDENAPQRPALIEAKHTAFTMVQG</sequence>